<evidence type="ECO:0000313" key="4">
    <source>
        <dbReference type="Proteomes" id="UP000016860"/>
    </source>
</evidence>
<dbReference type="PANTHER" id="PTHR46558">
    <property type="entry name" value="TRACRIPTIONAL REGULATORY PROTEIN-RELATED-RELATED"/>
    <property type="match status" value="1"/>
</dbReference>
<evidence type="ECO:0000256" key="1">
    <source>
        <dbReference type="ARBA" id="ARBA00023125"/>
    </source>
</evidence>
<dbReference type="OrthoDB" id="48775at2"/>
<reference evidence="3 4" key="1">
    <citation type="journal article" date="2013" name="Genome Announc.">
        <title>Draft Genome Sequence of the Cellulolytic Bacterium Clostridium papyrosolvens C7 (ATCC 700395).</title>
        <authorList>
            <person name="Zepeda V."/>
            <person name="Dassa B."/>
            <person name="Borovok I."/>
            <person name="Lamed R."/>
            <person name="Bayer E.A."/>
            <person name="Cate J.H."/>
        </authorList>
    </citation>
    <scope>NUCLEOTIDE SEQUENCE [LARGE SCALE GENOMIC DNA]</scope>
    <source>
        <strain evidence="3 4">C7</strain>
    </source>
</reference>
<gene>
    <name evidence="3" type="ORF">L323_20060</name>
</gene>
<dbReference type="AlphaFoldDB" id="U4QXE3"/>
<proteinExistence type="predicted"/>
<evidence type="ECO:0000313" key="3">
    <source>
        <dbReference type="EMBL" id="EPR07670.1"/>
    </source>
</evidence>
<keyword evidence="1" id="KW-0238">DNA-binding</keyword>
<dbReference type="Gene3D" id="1.10.260.40">
    <property type="entry name" value="lambda repressor-like DNA-binding domains"/>
    <property type="match status" value="1"/>
</dbReference>
<comment type="caution">
    <text evidence="3">The sequence shown here is derived from an EMBL/GenBank/DDBJ whole genome shotgun (WGS) entry which is preliminary data.</text>
</comment>
<dbReference type="SMART" id="SM00530">
    <property type="entry name" value="HTH_XRE"/>
    <property type="match status" value="1"/>
</dbReference>
<dbReference type="InterPro" id="IPR001387">
    <property type="entry name" value="Cro/C1-type_HTH"/>
</dbReference>
<accession>U4QXE3</accession>
<dbReference type="PATRIC" id="fig|1330534.3.peg.3985"/>
<evidence type="ECO:0000259" key="2">
    <source>
        <dbReference type="PROSITE" id="PS50943"/>
    </source>
</evidence>
<dbReference type="Proteomes" id="UP000016860">
    <property type="component" value="Unassembled WGS sequence"/>
</dbReference>
<dbReference type="CDD" id="cd00093">
    <property type="entry name" value="HTH_XRE"/>
    <property type="match status" value="1"/>
</dbReference>
<dbReference type="PROSITE" id="PS50943">
    <property type="entry name" value="HTH_CROC1"/>
    <property type="match status" value="1"/>
</dbReference>
<protein>
    <submittedName>
        <fullName evidence="3">Restriction-modification system control element Bcll</fullName>
    </submittedName>
</protein>
<feature type="domain" description="HTH cro/C1-type" evidence="2">
    <location>
        <begin position="9"/>
        <end position="63"/>
    </location>
</feature>
<name>U4QXE3_9FIRM</name>
<dbReference type="GO" id="GO:0003677">
    <property type="term" value="F:DNA binding"/>
    <property type="evidence" value="ECO:0007669"/>
    <property type="project" value="UniProtKB-KW"/>
</dbReference>
<dbReference type="Pfam" id="PF01381">
    <property type="entry name" value="HTH_3"/>
    <property type="match status" value="1"/>
</dbReference>
<dbReference type="EMBL" id="ATAY01000098">
    <property type="protein sequence ID" value="EPR07670.1"/>
    <property type="molecule type" value="Genomic_DNA"/>
</dbReference>
<dbReference type="PANTHER" id="PTHR46558:SF4">
    <property type="entry name" value="DNA-BIDING PHAGE PROTEIN"/>
    <property type="match status" value="1"/>
</dbReference>
<dbReference type="RefSeq" id="WP_020817360.1">
    <property type="nucleotide sequence ID" value="NZ_ATAY01000098.1"/>
</dbReference>
<dbReference type="SUPFAM" id="SSF47413">
    <property type="entry name" value="lambda repressor-like DNA-binding domains"/>
    <property type="match status" value="1"/>
</dbReference>
<organism evidence="3 4">
    <name type="scientific">Ruminiclostridium papyrosolvens C7</name>
    <dbReference type="NCBI Taxonomy" id="1330534"/>
    <lineage>
        <taxon>Bacteria</taxon>
        <taxon>Bacillati</taxon>
        <taxon>Bacillota</taxon>
        <taxon>Clostridia</taxon>
        <taxon>Eubacteriales</taxon>
        <taxon>Oscillospiraceae</taxon>
        <taxon>Ruminiclostridium</taxon>
    </lineage>
</organism>
<sequence length="74" mass="8176">MNIPIKNNIQKLRESRGLNQEELSEVLGVTRTYLSKLENQRFSPGPGLMLKVCLFFGKELGEVFYIAGGDGSGS</sequence>
<dbReference type="InterPro" id="IPR010982">
    <property type="entry name" value="Lambda_DNA-bd_dom_sf"/>
</dbReference>
<dbReference type="STRING" id="1330534.L323_20060"/>